<evidence type="ECO:0000313" key="4">
    <source>
        <dbReference type="Proteomes" id="UP000823388"/>
    </source>
</evidence>
<protein>
    <recommendedName>
        <fullName evidence="2">F-box domain-containing protein</fullName>
    </recommendedName>
</protein>
<dbReference type="InterPro" id="IPR001810">
    <property type="entry name" value="F-box_dom"/>
</dbReference>
<evidence type="ECO:0000256" key="1">
    <source>
        <dbReference type="SAM" id="MobiDB-lite"/>
    </source>
</evidence>
<dbReference type="AlphaFoldDB" id="A0A8T0VDF1"/>
<sequence>MLRARRSERRRRQPPTPEGSLGALPAEVQDNVLARLPARDVVRTSVLSPVWRHRWESVPDLDVDIDIDGVRSWETAVSVLERCANPVRRVSIRGVPLGLAGRADNWLRLVAGKSPRSVSLDLPARDTPAALPSLFSCDPAALAELRLRSCALPAPPVGFAGFHALAALSLDRVLFHGENGWRQVEAMLAAAPGLQELSLKHIVFHVADVGSIPGKWVIGGPNLRRLVLCLSLVGAGSWELGDLPKLEDADVMLNDSPVDRDYDKLFRAVSRVRELKLGNFDGVTYQGPFLTSLLFGFQNLRVLKLDTNFSIITTFVSTFYLLRRAQLLQVLEITNSFRDEEIFQEGVVAGFMLSVLPNSTLWFKNLEYLRMINISCSENEMRFIRHVLHRARNLRAVSVDMFEGSTKTAQEASRELKECQRASPAARISIKHGDSVCNV</sequence>
<dbReference type="EMBL" id="CM029040">
    <property type="protein sequence ID" value="KAG2632868.1"/>
    <property type="molecule type" value="Genomic_DNA"/>
</dbReference>
<reference evidence="3" key="1">
    <citation type="submission" date="2020-05" db="EMBL/GenBank/DDBJ databases">
        <title>WGS assembly of Panicum virgatum.</title>
        <authorList>
            <person name="Lovell J.T."/>
            <person name="Jenkins J."/>
            <person name="Shu S."/>
            <person name="Juenger T.E."/>
            <person name="Schmutz J."/>
        </authorList>
    </citation>
    <scope>NUCLEOTIDE SEQUENCE</scope>
    <source>
        <strain evidence="3">AP13</strain>
    </source>
</reference>
<dbReference type="Proteomes" id="UP000823388">
    <property type="component" value="Chromosome 2N"/>
</dbReference>
<dbReference type="InterPro" id="IPR050232">
    <property type="entry name" value="FBL13/AtMIF1-like"/>
</dbReference>
<feature type="compositionally biased region" description="Basic residues" evidence="1">
    <location>
        <begin position="1"/>
        <end position="13"/>
    </location>
</feature>
<organism evidence="3 4">
    <name type="scientific">Panicum virgatum</name>
    <name type="common">Blackwell switchgrass</name>
    <dbReference type="NCBI Taxonomy" id="38727"/>
    <lineage>
        <taxon>Eukaryota</taxon>
        <taxon>Viridiplantae</taxon>
        <taxon>Streptophyta</taxon>
        <taxon>Embryophyta</taxon>
        <taxon>Tracheophyta</taxon>
        <taxon>Spermatophyta</taxon>
        <taxon>Magnoliopsida</taxon>
        <taxon>Liliopsida</taxon>
        <taxon>Poales</taxon>
        <taxon>Poaceae</taxon>
        <taxon>PACMAD clade</taxon>
        <taxon>Panicoideae</taxon>
        <taxon>Panicodae</taxon>
        <taxon>Paniceae</taxon>
        <taxon>Panicinae</taxon>
        <taxon>Panicum</taxon>
        <taxon>Panicum sect. Hiantes</taxon>
    </lineage>
</organism>
<dbReference type="SUPFAM" id="SSF52047">
    <property type="entry name" value="RNI-like"/>
    <property type="match status" value="1"/>
</dbReference>
<dbReference type="InterPro" id="IPR036047">
    <property type="entry name" value="F-box-like_dom_sf"/>
</dbReference>
<dbReference type="SUPFAM" id="SSF81383">
    <property type="entry name" value="F-box domain"/>
    <property type="match status" value="1"/>
</dbReference>
<dbReference type="Pfam" id="PF00646">
    <property type="entry name" value="F-box"/>
    <property type="match status" value="1"/>
</dbReference>
<dbReference type="OrthoDB" id="692913at2759"/>
<evidence type="ECO:0000313" key="3">
    <source>
        <dbReference type="EMBL" id="KAG2632868.1"/>
    </source>
</evidence>
<feature type="region of interest" description="Disordered" evidence="1">
    <location>
        <begin position="1"/>
        <end position="23"/>
    </location>
</feature>
<name>A0A8T0VDF1_PANVG</name>
<dbReference type="Gene3D" id="3.80.10.10">
    <property type="entry name" value="Ribonuclease Inhibitor"/>
    <property type="match status" value="1"/>
</dbReference>
<feature type="domain" description="F-box" evidence="2">
    <location>
        <begin position="24"/>
        <end position="59"/>
    </location>
</feature>
<dbReference type="PANTHER" id="PTHR31900:SF27">
    <property type="entry name" value="FBD DOMAIN-CONTAINING PROTEIN"/>
    <property type="match status" value="1"/>
</dbReference>
<gene>
    <name evidence="3" type="ORF">PVAP13_2NG127803</name>
</gene>
<dbReference type="PANTHER" id="PTHR31900">
    <property type="entry name" value="F-BOX/RNI SUPERFAMILY PROTEIN-RELATED"/>
    <property type="match status" value="1"/>
</dbReference>
<dbReference type="InterPro" id="IPR032675">
    <property type="entry name" value="LRR_dom_sf"/>
</dbReference>
<accession>A0A8T0VDF1</accession>
<comment type="caution">
    <text evidence="3">The sequence shown here is derived from an EMBL/GenBank/DDBJ whole genome shotgun (WGS) entry which is preliminary data.</text>
</comment>
<evidence type="ECO:0000259" key="2">
    <source>
        <dbReference type="Pfam" id="PF00646"/>
    </source>
</evidence>
<keyword evidence="4" id="KW-1185">Reference proteome</keyword>
<proteinExistence type="predicted"/>